<dbReference type="Pfam" id="PF03330">
    <property type="entry name" value="DPBB_1"/>
    <property type="match status" value="1"/>
</dbReference>
<evidence type="ECO:0000256" key="4">
    <source>
        <dbReference type="RuleBase" id="RU003495"/>
    </source>
</evidence>
<name>A0ABS3M6E2_9BACT</name>
<dbReference type="EMBL" id="JAERMS010000025">
    <property type="protein sequence ID" value="MBO1363748.1"/>
    <property type="molecule type" value="Genomic_DNA"/>
</dbReference>
<feature type="region of interest" description="Disordered" evidence="5">
    <location>
        <begin position="132"/>
        <end position="195"/>
    </location>
</feature>
<sequence>MAFTFLCAQTQKGKATFYSKRATGARTASGERLHHDSMTCAHRTYPFGTRLKVTNPANGKVVIVKVTDRGPFSRGRIIDLSWGAAKALDILNRGVAMVTVEKVSADRGVPFKLEEKVLPELDFEMTDRNYGLEDKWRGQSNEPAATAEGNNKNPKKPIPQPKTAEPAAPNKGAASKNATPGSQKSLPQKEDKLTKRILEKMKSWWKDVEKK</sequence>
<gene>
    <name evidence="3" type="primary">rlpA</name>
    <name evidence="7" type="ORF">JHU38_08205</name>
</gene>
<protein>
    <recommendedName>
        <fullName evidence="3">Probable endolytic peptidoglycan transglycosylase RlpA</fullName>
        <ecNumber evidence="3">4.2.2.-</ecNumber>
    </recommendedName>
</protein>
<dbReference type="InterPro" id="IPR009009">
    <property type="entry name" value="RlpA-like_DPBB"/>
</dbReference>
<evidence type="ECO:0000259" key="6">
    <source>
        <dbReference type="Pfam" id="PF03330"/>
    </source>
</evidence>
<dbReference type="InterPro" id="IPR034718">
    <property type="entry name" value="RlpA"/>
</dbReference>
<feature type="domain" description="RlpA-like protein double-psi beta-barrel" evidence="6">
    <location>
        <begin position="10"/>
        <end position="99"/>
    </location>
</feature>
<evidence type="ECO:0000256" key="5">
    <source>
        <dbReference type="SAM" id="MobiDB-lite"/>
    </source>
</evidence>
<dbReference type="InterPro" id="IPR036908">
    <property type="entry name" value="RlpA-like_sf"/>
</dbReference>
<dbReference type="EC" id="4.2.2.-" evidence="3"/>
<keyword evidence="8" id="KW-1185">Reference proteome</keyword>
<dbReference type="PANTHER" id="PTHR34183:SF8">
    <property type="entry name" value="ENDOLYTIC PEPTIDOGLYCAN TRANSGLYCOSYLASE RLPA-RELATED"/>
    <property type="match status" value="1"/>
</dbReference>
<evidence type="ECO:0000256" key="3">
    <source>
        <dbReference type="HAMAP-Rule" id="MF_02071"/>
    </source>
</evidence>
<reference evidence="7 8" key="1">
    <citation type="submission" date="2021-01" db="EMBL/GenBank/DDBJ databases">
        <title>Prevotella A2931 sp. nov.</title>
        <authorList>
            <person name="Buhl M."/>
            <person name="Oberhettinger P."/>
        </authorList>
    </citation>
    <scope>NUCLEOTIDE SEQUENCE [LARGE SCALE GENOMIC DNA]</scope>
    <source>
        <strain evidence="7 8">A2931</strain>
    </source>
</reference>
<comment type="caution">
    <text evidence="7">The sequence shown here is derived from an EMBL/GenBank/DDBJ whole genome shotgun (WGS) entry which is preliminary data.</text>
</comment>
<evidence type="ECO:0000256" key="2">
    <source>
        <dbReference type="ARBA" id="ARBA00023316"/>
    </source>
</evidence>
<dbReference type="InterPro" id="IPR012997">
    <property type="entry name" value="RplA"/>
</dbReference>
<evidence type="ECO:0000313" key="7">
    <source>
        <dbReference type="EMBL" id="MBO1363748.1"/>
    </source>
</evidence>
<dbReference type="Proteomes" id="UP000664265">
    <property type="component" value="Unassembled WGS sequence"/>
</dbReference>
<comment type="function">
    <text evidence="3">Lytic transglycosylase with a strong preference for naked glycan strands that lack stem peptides.</text>
</comment>
<evidence type="ECO:0000313" key="8">
    <source>
        <dbReference type="Proteomes" id="UP000664265"/>
    </source>
</evidence>
<dbReference type="CDD" id="cd22268">
    <property type="entry name" value="DPBB_RlpA-like"/>
    <property type="match status" value="1"/>
</dbReference>
<dbReference type="SUPFAM" id="SSF50685">
    <property type="entry name" value="Barwin-like endoglucanases"/>
    <property type="match status" value="1"/>
</dbReference>
<feature type="compositionally biased region" description="Polar residues" evidence="5">
    <location>
        <begin position="176"/>
        <end position="186"/>
    </location>
</feature>
<dbReference type="RefSeq" id="WP_199222641.1">
    <property type="nucleotide sequence ID" value="NZ_JAERMS010000025.1"/>
</dbReference>
<organism evidence="7 8">
    <name type="scientific">Prevotella illustrans</name>
    <dbReference type="NCBI Taxonomy" id="2800387"/>
    <lineage>
        <taxon>Bacteria</taxon>
        <taxon>Pseudomonadati</taxon>
        <taxon>Bacteroidota</taxon>
        <taxon>Bacteroidia</taxon>
        <taxon>Bacteroidales</taxon>
        <taxon>Prevotellaceae</taxon>
        <taxon>Prevotella</taxon>
    </lineage>
</organism>
<dbReference type="HAMAP" id="MF_02071">
    <property type="entry name" value="RlpA"/>
    <property type="match status" value="1"/>
</dbReference>
<proteinExistence type="inferred from homology"/>
<dbReference type="NCBIfam" id="TIGR00413">
    <property type="entry name" value="rlpA"/>
    <property type="match status" value="1"/>
</dbReference>
<dbReference type="Gene3D" id="2.40.40.10">
    <property type="entry name" value="RlpA-like domain"/>
    <property type="match status" value="1"/>
</dbReference>
<accession>A0ABS3M6E2</accession>
<evidence type="ECO:0000256" key="1">
    <source>
        <dbReference type="ARBA" id="ARBA00023239"/>
    </source>
</evidence>
<dbReference type="PANTHER" id="PTHR34183">
    <property type="entry name" value="ENDOLYTIC PEPTIDOGLYCAN TRANSGLYCOSYLASE RLPA"/>
    <property type="match status" value="1"/>
</dbReference>
<comment type="similarity">
    <text evidence="3 4">Belongs to the RlpA family.</text>
</comment>
<keyword evidence="2 3" id="KW-0961">Cell wall biogenesis/degradation</keyword>
<keyword evidence="1 3" id="KW-0456">Lyase</keyword>